<dbReference type="Proteomes" id="UP000326244">
    <property type="component" value="Unassembled WGS sequence"/>
</dbReference>
<reference evidence="3 4" key="2">
    <citation type="submission" date="2018-12" db="EMBL/GenBank/DDBJ databases">
        <title>Draft genome sequence of Haloarcula hispinica strain 18.1, an halophilic archaeon isolated from Chott El Jerid of Southern Tunisia.</title>
        <authorList>
            <person name="Najjari A."/>
            <person name="Ben Dhia O."/>
            <person name="Ferjani R."/>
            <person name="Mahjoubi M."/>
            <person name="Sghaier H."/>
            <person name="Elshahed M."/>
            <person name="Ouzari H.I."/>
            <person name="Cherid A."/>
            <person name="Youssef N."/>
        </authorList>
    </citation>
    <scope>NUCLEOTIDE SEQUENCE [LARGE SCALE GENOMIC DNA]</scope>
    <source>
        <strain evidence="3 4">18.1</strain>
    </source>
</reference>
<evidence type="ECO:0000256" key="1">
    <source>
        <dbReference type="SAM" id="Phobius"/>
    </source>
</evidence>
<dbReference type="InterPro" id="IPR053160">
    <property type="entry name" value="MFS_DHA3_Transporter"/>
</dbReference>
<dbReference type="InterPro" id="IPR036259">
    <property type="entry name" value="MFS_trans_sf"/>
</dbReference>
<keyword evidence="1" id="KW-1133">Transmembrane helix</keyword>
<dbReference type="PANTHER" id="PTHR23530">
    <property type="entry name" value="TRANSPORT PROTEIN-RELATED"/>
    <property type="match status" value="1"/>
</dbReference>
<sequence>MFGPVSDRGLVRRYYLYRATISVGFITPIFTLFLLRTLTFTQVGVLSAVCSALSVVGEIPTGYVGDRLGRRASLLLSVLFTVTSLAGFVLASGFLWYGFLYALWALALTLRSGSMDAWLYDTLSERLDSGQFSHIRGRGDAMQNWTAAVSMVVGGLLYGLDPIYPFVAAVGFNSLGSVALLSLPKNRQYADRGGDSDSGDRLDPLETVAVIRTHLARPPLRALILYIGLFYAVLSVSHTYVQPMAVETLGPYVATLGVEVPAGGPIAAARAGEAGAALALGLGVLYAALTAVSSAGGYYAGAIEARLGVRKAVIVVPALTAVALVVPLWIALVALPTFATVRTAKPLVQPIANGYINDHVEAVGRATLLSAVSMSYMALRTPLALAAGVAADATTATTAVAALGGLFLVAGGAVWLFGAIAPEAVTASGDRASKSAS</sequence>
<keyword evidence="1" id="KW-0812">Transmembrane</keyword>
<dbReference type="Proteomes" id="UP000293535">
    <property type="component" value="Unassembled WGS sequence"/>
</dbReference>
<feature type="transmembrane region" description="Helical" evidence="1">
    <location>
        <begin position="222"/>
        <end position="241"/>
    </location>
</feature>
<dbReference type="CDD" id="cd06174">
    <property type="entry name" value="MFS"/>
    <property type="match status" value="1"/>
</dbReference>
<evidence type="ECO:0000313" key="4">
    <source>
        <dbReference type="Proteomes" id="UP000293535"/>
    </source>
</evidence>
<gene>
    <name evidence="2" type="ORF">EGO51_12800</name>
    <name evidence="3" type="ORF">ELS20_09415</name>
</gene>
<feature type="transmembrane region" description="Helical" evidence="1">
    <location>
        <begin position="15"/>
        <end position="34"/>
    </location>
</feature>
<evidence type="ECO:0000313" key="3">
    <source>
        <dbReference type="EMBL" id="RYJ10193.1"/>
    </source>
</evidence>
<evidence type="ECO:0000313" key="2">
    <source>
        <dbReference type="EMBL" id="KAA9410640.1"/>
    </source>
</evidence>
<protein>
    <submittedName>
        <fullName evidence="3">MFS transporter</fullName>
    </submittedName>
</protein>
<feature type="transmembrane region" description="Helical" evidence="1">
    <location>
        <begin position="312"/>
        <end position="335"/>
    </location>
</feature>
<dbReference type="RefSeq" id="WP_064288832.1">
    <property type="nucleotide sequence ID" value="NZ_JAFKAA010000002.1"/>
</dbReference>
<organism evidence="3 4">
    <name type="scientific">Haloarcula hispanica</name>
    <dbReference type="NCBI Taxonomy" id="51589"/>
    <lineage>
        <taxon>Archaea</taxon>
        <taxon>Methanobacteriati</taxon>
        <taxon>Methanobacteriota</taxon>
        <taxon>Stenosarchaea group</taxon>
        <taxon>Halobacteria</taxon>
        <taxon>Halobacteriales</taxon>
        <taxon>Haloarculaceae</taxon>
        <taxon>Haloarcula</taxon>
    </lineage>
</organism>
<comment type="caution">
    <text evidence="3">The sequence shown here is derived from an EMBL/GenBank/DDBJ whole genome shotgun (WGS) entry which is preliminary data.</text>
</comment>
<feature type="transmembrane region" description="Helical" evidence="1">
    <location>
        <begin position="399"/>
        <end position="421"/>
    </location>
</feature>
<feature type="transmembrane region" description="Helical" evidence="1">
    <location>
        <begin position="277"/>
        <end position="300"/>
    </location>
</feature>
<evidence type="ECO:0000313" key="5">
    <source>
        <dbReference type="Proteomes" id="UP000326244"/>
    </source>
</evidence>
<keyword evidence="1" id="KW-0472">Membrane</keyword>
<accession>A0A482TGA6</accession>
<dbReference type="GO" id="GO:0022857">
    <property type="term" value="F:transmembrane transporter activity"/>
    <property type="evidence" value="ECO:0007669"/>
    <property type="project" value="InterPro"/>
</dbReference>
<feature type="transmembrane region" description="Helical" evidence="1">
    <location>
        <begin position="72"/>
        <end position="95"/>
    </location>
</feature>
<dbReference type="Gene3D" id="1.20.1250.20">
    <property type="entry name" value="MFS general substrate transporter like domains"/>
    <property type="match status" value="1"/>
</dbReference>
<name>A0A482TGA6_HALHI</name>
<proteinExistence type="predicted"/>
<reference evidence="2 5" key="1">
    <citation type="submission" date="2018-11" db="EMBL/GenBank/DDBJ databases">
        <title>Genomic analysis of Haloarcula hispanica CBA1121.</title>
        <authorList>
            <person name="Kim Y.B."/>
            <person name="Roh S.W."/>
        </authorList>
    </citation>
    <scope>NUCLEOTIDE SEQUENCE [LARGE SCALE GENOMIC DNA]</scope>
    <source>
        <strain evidence="2 5">CBA1121</strain>
    </source>
</reference>
<dbReference type="AlphaFoldDB" id="A0A482TGA6"/>
<dbReference type="EMBL" id="RZIG01000002">
    <property type="protein sequence ID" value="RYJ10193.1"/>
    <property type="molecule type" value="Genomic_DNA"/>
</dbReference>
<dbReference type="InterPro" id="IPR011701">
    <property type="entry name" value="MFS"/>
</dbReference>
<feature type="transmembrane region" description="Helical" evidence="1">
    <location>
        <begin position="40"/>
        <end position="60"/>
    </location>
</feature>
<dbReference type="GeneID" id="99239386"/>
<dbReference type="PANTHER" id="PTHR23530:SF1">
    <property type="entry name" value="PERMEASE, MAJOR FACILITATOR SUPERFAMILY-RELATED"/>
    <property type="match status" value="1"/>
</dbReference>
<dbReference type="SUPFAM" id="SSF103473">
    <property type="entry name" value="MFS general substrate transporter"/>
    <property type="match status" value="1"/>
</dbReference>
<feature type="transmembrane region" description="Helical" evidence="1">
    <location>
        <begin position="166"/>
        <end position="183"/>
    </location>
</feature>
<dbReference type="EMBL" id="RQWK01000001">
    <property type="protein sequence ID" value="KAA9410640.1"/>
    <property type="molecule type" value="Genomic_DNA"/>
</dbReference>
<dbReference type="Pfam" id="PF07690">
    <property type="entry name" value="MFS_1"/>
    <property type="match status" value="1"/>
</dbReference>